<evidence type="ECO:0000256" key="13">
    <source>
        <dbReference type="ARBA" id="ARBA00022870"/>
    </source>
</evidence>
<keyword evidence="13" id="KW-1043">Host membrane</keyword>
<dbReference type="InterPro" id="IPR013320">
    <property type="entry name" value="ConA-like_dom_sf"/>
</dbReference>
<organism evidence="28">
    <name type="scientific">Clostridium botulinum</name>
    <dbReference type="NCBI Taxonomy" id="1491"/>
    <lineage>
        <taxon>Bacteria</taxon>
        <taxon>Bacillati</taxon>
        <taxon>Bacillota</taxon>
        <taxon>Clostridia</taxon>
        <taxon>Eubacteriales</taxon>
        <taxon>Clostridiaceae</taxon>
        <taxon>Clostridium</taxon>
    </lineage>
</organism>
<evidence type="ECO:0000313" key="33">
    <source>
        <dbReference type="EMBL" id="ADA79570.1"/>
    </source>
</evidence>
<evidence type="ECO:0000256" key="3">
    <source>
        <dbReference type="ARBA" id="ARBA00007113"/>
    </source>
</evidence>
<dbReference type="EMBL" id="GU213225">
    <property type="protein sequence ID" value="ADA79573.1"/>
    <property type="molecule type" value="Genomic_DNA"/>
</dbReference>
<dbReference type="EMBL" id="GU213222">
    <property type="protein sequence ID" value="ADA79570.1"/>
    <property type="molecule type" value="Genomic_DNA"/>
</dbReference>
<evidence type="ECO:0000256" key="14">
    <source>
        <dbReference type="ARBA" id="ARBA00023026"/>
    </source>
</evidence>
<comment type="cofactor">
    <cofactor evidence="1">
        <name>Zn(2+)</name>
        <dbReference type="ChEBI" id="CHEBI:29105"/>
    </cofactor>
</comment>
<dbReference type="FunFam" id="2.60.120.200:FF:000184">
    <property type="entry name" value="Botulinum neurotoxin type A"/>
    <property type="match status" value="1"/>
</dbReference>
<feature type="domain" description="Clostridium neurotoxin translocation" evidence="26">
    <location>
        <begin position="536"/>
        <end position="845"/>
    </location>
</feature>
<dbReference type="InterPro" id="IPR012928">
    <property type="entry name" value="Toxin_rcpt-bd_N"/>
</dbReference>
<dbReference type="GO" id="GO:0044231">
    <property type="term" value="C:host cell presynaptic membrane"/>
    <property type="evidence" value="ECO:0007669"/>
    <property type="project" value="UniProtKB-SubCell"/>
</dbReference>
<keyword evidence="23" id="KW-1051">Host synapse</keyword>
<dbReference type="SUPFAM" id="SSF55486">
    <property type="entry name" value="Metalloproteases ('zincins'), catalytic domain"/>
    <property type="match status" value="1"/>
</dbReference>
<protein>
    <submittedName>
        <fullName evidence="28">Botulinum neurotoxin type F</fullName>
    </submittedName>
</protein>
<evidence type="ECO:0000256" key="20">
    <source>
        <dbReference type="ARBA" id="ARBA00051887"/>
    </source>
</evidence>
<dbReference type="EMBL" id="GU213215">
    <property type="protein sequence ID" value="ADA79563.1"/>
    <property type="molecule type" value="Genomic_DNA"/>
</dbReference>
<keyword evidence="8" id="KW-0645">Protease</keyword>
<dbReference type="CDD" id="cd23393">
    <property type="entry name" value="Toxin_R_bind_C_BoNTF"/>
    <property type="match status" value="1"/>
</dbReference>
<keyword evidence="4" id="KW-1036">Host cytoplasmic vesicle</keyword>
<dbReference type="GO" id="GO:0008270">
    <property type="term" value="F:zinc ion binding"/>
    <property type="evidence" value="ECO:0007669"/>
    <property type="project" value="InterPro"/>
</dbReference>
<keyword evidence="11" id="KW-0378">Hydrolase</keyword>
<evidence type="ECO:0000256" key="16">
    <source>
        <dbReference type="ARBA" id="ARBA00023136"/>
    </source>
</evidence>
<evidence type="ECO:0000313" key="31">
    <source>
        <dbReference type="EMBL" id="ADA79564.1"/>
    </source>
</evidence>
<dbReference type="GO" id="GO:0004222">
    <property type="term" value="F:metalloendopeptidase activity"/>
    <property type="evidence" value="ECO:0007669"/>
    <property type="project" value="UniProtKB-EC"/>
</dbReference>
<evidence type="ECO:0000313" key="29">
    <source>
        <dbReference type="EMBL" id="ADA79560.1"/>
    </source>
</evidence>
<evidence type="ECO:0000256" key="2">
    <source>
        <dbReference type="ARBA" id="ARBA00004613"/>
    </source>
</evidence>
<dbReference type="Gene3D" id="3.90.1240.10">
    <property type="entry name" value="Metalloproteases ('zincins'), catalytic domain like"/>
    <property type="match status" value="1"/>
</dbReference>
<keyword evidence="17" id="KW-1015">Disulfide bond</keyword>
<evidence type="ECO:0000256" key="5">
    <source>
        <dbReference type="ARBA" id="ARBA00022511"/>
    </source>
</evidence>
<keyword evidence="14" id="KW-0843">Virulence</keyword>
<dbReference type="GO" id="GO:0005576">
    <property type="term" value="C:extracellular region"/>
    <property type="evidence" value="ECO:0007669"/>
    <property type="project" value="UniProtKB-SubCell"/>
</dbReference>
<evidence type="ECO:0000313" key="30">
    <source>
        <dbReference type="EMBL" id="ADA79563.1"/>
    </source>
</evidence>
<comment type="subcellular location">
    <subcellularLocation>
        <location evidence="19">Host cytoplasm</location>
        <location evidence="19">Host cytosol</location>
    </subcellularLocation>
    <subcellularLocation>
        <location evidence="22">Host cytoplasmic vesicle</location>
        <location evidence="22">Host secretory vesicle</location>
        <location evidence="22">Host synaptic vesicle membrane</location>
        <topology evidence="22">Multi-pass membrane protein</topology>
    </subcellularLocation>
    <subcellularLocation>
        <location evidence="21">Host synapse</location>
        <location evidence="21">Host presynaptic cell membrane</location>
    </subcellularLocation>
    <subcellularLocation>
        <location evidence="2">Secreted</location>
    </subcellularLocation>
</comment>
<dbReference type="InterPro" id="IPR000395">
    <property type="entry name" value="Bot/tetX_LC"/>
</dbReference>
<dbReference type="IntAct" id="D2KHQ9">
    <property type="interactions" value="1"/>
</dbReference>
<feature type="domain" description="Clostridium neurotoxin receptor-binding C-terminal" evidence="25">
    <location>
        <begin position="1081"/>
        <end position="1277"/>
    </location>
</feature>
<dbReference type="InterPro" id="IPR036248">
    <property type="entry name" value="Clostridium_toxin_transloc"/>
</dbReference>
<evidence type="ECO:0000256" key="18">
    <source>
        <dbReference type="ARBA" id="ARBA00023200"/>
    </source>
</evidence>
<keyword evidence="6" id="KW-0964">Secreted</keyword>
<dbReference type="EMBL" id="GU213217">
    <property type="protein sequence ID" value="ADA79565.1"/>
    <property type="molecule type" value="Genomic_DNA"/>
</dbReference>
<dbReference type="Pfam" id="PF07953">
    <property type="entry name" value="Toxin_R_bind_N"/>
    <property type="match status" value="1"/>
</dbReference>
<dbReference type="SUPFAM" id="SSF49899">
    <property type="entry name" value="Concanavalin A-like lectins/glucanases"/>
    <property type="match status" value="1"/>
</dbReference>
<evidence type="ECO:0000259" key="27">
    <source>
        <dbReference type="Pfam" id="PF07953"/>
    </source>
</evidence>
<evidence type="ECO:0000256" key="12">
    <source>
        <dbReference type="ARBA" id="ARBA00022833"/>
    </source>
</evidence>
<evidence type="ECO:0000256" key="23">
    <source>
        <dbReference type="ARBA" id="ARBA00084105"/>
    </source>
</evidence>
<evidence type="ECO:0000256" key="7">
    <source>
        <dbReference type="ARBA" id="ARBA00022656"/>
    </source>
</evidence>
<evidence type="ECO:0000256" key="8">
    <source>
        <dbReference type="ARBA" id="ARBA00022670"/>
    </source>
</evidence>
<dbReference type="EMBL" id="GU213212">
    <property type="protein sequence ID" value="ADA79560.1"/>
    <property type="molecule type" value="Genomic_DNA"/>
</dbReference>
<dbReference type="AlphaFoldDB" id="D2KHQ9"/>
<keyword evidence="10" id="KW-0479">Metal-binding</keyword>
<evidence type="ECO:0000259" key="25">
    <source>
        <dbReference type="Pfam" id="PF07951"/>
    </source>
</evidence>
<reference evidence="28" key="1">
    <citation type="journal article" date="2010" name="Appl. Environ. Microbiol.">
        <title>Sequence diversity of genes encoding botulinum neurotoxin type F.</title>
        <authorList>
            <person name="Raphael B.H."/>
            <person name="Choudoir M.J."/>
            <person name="Luquez C."/>
            <person name="Fernandez R."/>
            <person name="Maslanka S.E."/>
        </authorList>
    </citation>
    <scope>NUCLEOTIDE SEQUENCE</scope>
    <source>
        <strain evidence="28">CDC 54074</strain>
        <strain evidence="29">CDC 54075</strain>
        <strain evidence="30">CDC 54079</strain>
        <strain evidence="31">CDC 54084</strain>
        <strain evidence="32">CDC 54085</strain>
        <strain evidence="33">CDC 54090</strain>
        <strain evidence="34">CDC 54096</strain>
    </source>
</reference>
<evidence type="ECO:0000259" key="24">
    <source>
        <dbReference type="Pfam" id="PF01742"/>
    </source>
</evidence>
<comment type="catalytic activity">
    <reaction evidence="20">
        <text>Limited hydrolysis of proteins of the neuroexocytosis apparatus, synaptobrevins, SNAP25 or syntaxin. No detected action on small molecule substrates.</text>
        <dbReference type="EC" id="3.4.24.69"/>
    </reaction>
</comment>
<dbReference type="EMBL" id="GU213216">
    <property type="protein sequence ID" value="ADA79564.1"/>
    <property type="molecule type" value="Genomic_DNA"/>
</dbReference>
<dbReference type="GO" id="GO:0006508">
    <property type="term" value="P:proteolysis"/>
    <property type="evidence" value="ECO:0007669"/>
    <property type="project" value="UniProtKB-KW"/>
</dbReference>
<evidence type="ECO:0000256" key="10">
    <source>
        <dbReference type="ARBA" id="ARBA00022723"/>
    </source>
</evidence>
<dbReference type="InterPro" id="IPR011065">
    <property type="entry name" value="Kunitz_inhibitor_STI-like_sf"/>
</dbReference>
<dbReference type="Gene3D" id="2.80.10.50">
    <property type="match status" value="1"/>
</dbReference>
<keyword evidence="15" id="KW-0482">Metalloprotease</keyword>
<feature type="domain" description="Clostridium neurotoxin receptor binding N-terminal" evidence="27">
    <location>
        <begin position="875"/>
        <end position="1072"/>
    </location>
</feature>
<keyword evidence="9 28" id="KW-0528">Neurotoxin</keyword>
<dbReference type="GO" id="GO:0044164">
    <property type="term" value="C:host cell cytosol"/>
    <property type="evidence" value="ECO:0007669"/>
    <property type="project" value="UniProtKB-SubCell"/>
</dbReference>
<accession>D2KHQ9</accession>
<dbReference type="RefSeq" id="WP_021107080.1">
    <property type="nucleotide sequence ID" value="NZ_CP013710.1"/>
</dbReference>
<dbReference type="Gene3D" id="1.20.1120.10">
    <property type="entry name" value="Clostridium botulinum neurotoxin b, 'coiled-coil' domain"/>
    <property type="match status" value="1"/>
</dbReference>
<proteinExistence type="inferred from homology"/>
<sequence length="1277" mass="147247">MPVEINSFNYDDLVNDNTILYIRPPYYERSNTYFKAFNIMENVWIIPERYRLGIEASKFDPPDSLKAGSDGYFDPNYLSTNTEKNRYLQIMIKLFKRINSNEAGKILLNQIKDAIPYLGNSYTAEDQFTTNNRTISFNVRLANGTIEQEMANLIIWGPGPDLTTNRTGGTTYTPAQSLEAIPYKEGFGSIMTIEFSPEYATAFNDISLTSHAPSLFIKDPALILMHELIHVLHGLYGTYTTGFKIKPNITEPYMEVTKPITSGEFLTFGGNDVNKIPQLIQSQLRSKVLDDYEKIASRLNKVNRATAEINIDKFKYSYQLKYQFVKDSNGVYSVDLDKFNKLYDKIYSFTEFNLAHEFKIKTRNSYLAKNFGPFYLPNLLDNSIYNEADGFNIGDLSVNYKGQVIGSDIDSIKKLEGQGVVSRVVRLCLNSSFKKNTKKPLCITVNNGDLFFIASEDSYGEDTINTPKEIDDTTTLVPSFKNILDKVILDFNKQVTPQIPNRRIRTDIQEDNYIPEYDSNGTSEIEEYNVVDLNAFFYLHAQKVPEGETNISLTSSIDTALSEESKVYTFFSSEFIDTINEPVNAALFIDWISKVIRDFTTEATQKSTVDKIADISLIVPYVGLALNIVNETEKGNFKEAFELLGAGILLEFVPELAIPVILVFTIKSYIDSYENKNKIIKAINNSLIEREAKWKEIYSWIVSNWLTRINTQFNKRKEQMYQALQNQVDAIKTAIEYKYNNYTSDEKNRLESEYNINNIEEELNKKVSLAMKNIERFITESSISYLMKLINEAEVGKLKEYDKRVKRHLLEYIFDYRLILGEQGGELIDLVTSTLNTSIPFELSSYTNDKILIIYFNRLYKKIKDSSILDMRYENNKFIDISGYGSNISINGNVYIYSTNRNQFGIYDDRLSEVNIAQNNDIIYNSRYQNFSISFWVRIPKHYRPMNHNREYTIINCMGNNNSGWKISLRTTGDCEIIWTLQDTSGNKKKLIFRYSQLGGISDYINKWIFVTITNNRLGNSRIYINGNLIVEKSISNLGDIHVSDNILFKIVGCDDKMYVGIRYFKVFNTELDKTEIEILYSNEPDPSILKDYWGNYLLYNKKYYLLNLLRNDKYITRNSDILNISHQRGVTKDLFIFSNYKLYEGVEVIIRKNGPIDISNTDNFVRKNDLAYINVVDHGVEYRLYADISITKPEKIIKLIRRSNPDDSLGQIIVMDSIGNNCTMNFQNNNGGNIGLLGFHSDNLVASSWYYNNIRRNTSSNGCFWSFISKEHGWQE</sequence>
<dbReference type="GO" id="GO:0090729">
    <property type="term" value="F:toxin activity"/>
    <property type="evidence" value="ECO:0007669"/>
    <property type="project" value="UniProtKB-KW"/>
</dbReference>
<dbReference type="InterPro" id="IPR012500">
    <property type="entry name" value="Toxin_trans"/>
</dbReference>
<dbReference type="GO" id="GO:0008320">
    <property type="term" value="F:protein transmembrane transporter activity"/>
    <property type="evidence" value="ECO:0007669"/>
    <property type="project" value="InterPro"/>
</dbReference>
<evidence type="ECO:0000256" key="19">
    <source>
        <dbReference type="ARBA" id="ARBA00023586"/>
    </source>
</evidence>
<dbReference type="Pfam" id="PF07951">
    <property type="entry name" value="Toxin_R_bind_C"/>
    <property type="match status" value="1"/>
</dbReference>
<keyword evidence="18" id="KW-1035">Host cytoplasm</keyword>
<dbReference type="PRINTS" id="PR00760">
    <property type="entry name" value="BONTOXILYSIN"/>
</dbReference>
<evidence type="ECO:0000259" key="26">
    <source>
        <dbReference type="Pfam" id="PF07952"/>
    </source>
</evidence>
<comment type="similarity">
    <text evidence="3">Belongs to the peptidase M27 family.</text>
</comment>
<evidence type="ECO:0000313" key="34">
    <source>
        <dbReference type="EMBL" id="ADA79573.1"/>
    </source>
</evidence>
<evidence type="ECO:0000256" key="17">
    <source>
        <dbReference type="ARBA" id="ARBA00023157"/>
    </source>
</evidence>
<evidence type="ECO:0000313" key="32">
    <source>
        <dbReference type="EMBL" id="ADA79565.1"/>
    </source>
</evidence>
<evidence type="ECO:0000256" key="1">
    <source>
        <dbReference type="ARBA" id="ARBA00001947"/>
    </source>
</evidence>
<name>D2KHQ9_CLOBO</name>
<dbReference type="Pfam" id="PF07952">
    <property type="entry name" value="Toxin_trans"/>
    <property type="match status" value="1"/>
</dbReference>
<keyword evidence="16" id="KW-0472">Membrane</keyword>
<keyword evidence="7" id="KW-0800">Toxin</keyword>
<evidence type="ECO:0000256" key="11">
    <source>
        <dbReference type="ARBA" id="ARBA00022801"/>
    </source>
</evidence>
<evidence type="ECO:0000256" key="21">
    <source>
        <dbReference type="ARBA" id="ARBA00060505"/>
    </source>
</evidence>
<dbReference type="SUPFAM" id="SSF50386">
    <property type="entry name" value="STI-like"/>
    <property type="match status" value="1"/>
</dbReference>
<dbReference type="GO" id="GO:0044161">
    <property type="term" value="C:host cell cytoplasmic vesicle"/>
    <property type="evidence" value="ECO:0007669"/>
    <property type="project" value="UniProtKB-SubCell"/>
</dbReference>
<evidence type="ECO:0000256" key="9">
    <source>
        <dbReference type="ARBA" id="ARBA00022699"/>
    </source>
</evidence>
<evidence type="ECO:0000313" key="28">
    <source>
        <dbReference type="EMBL" id="ADA79559.1"/>
    </source>
</evidence>
<evidence type="ECO:0000256" key="6">
    <source>
        <dbReference type="ARBA" id="ARBA00022525"/>
    </source>
</evidence>
<keyword evidence="12" id="KW-0862">Zinc</keyword>
<dbReference type="Pfam" id="PF01742">
    <property type="entry name" value="Peptidase_M27"/>
    <property type="match status" value="1"/>
</dbReference>
<keyword evidence="5" id="KW-1032">Host cell membrane</keyword>
<dbReference type="MINT" id="D2KHQ9"/>
<dbReference type="SUPFAM" id="SSF58091">
    <property type="entry name" value="Clostridium neurotoxins, 'coiled-coil' domain"/>
    <property type="match status" value="1"/>
</dbReference>
<dbReference type="Gene3D" id="2.60.120.200">
    <property type="match status" value="1"/>
</dbReference>
<dbReference type="InterPro" id="IPR013104">
    <property type="entry name" value="Toxin_rcpt-bd_C"/>
</dbReference>
<dbReference type="EMBL" id="GU213211">
    <property type="protein sequence ID" value="ADA79559.1"/>
    <property type="molecule type" value="Genomic_DNA"/>
</dbReference>
<feature type="domain" description="Botulinum/Tetanus toxin catalytic chain" evidence="24">
    <location>
        <begin position="4"/>
        <end position="404"/>
    </location>
</feature>
<evidence type="ECO:0000256" key="4">
    <source>
        <dbReference type="ARBA" id="ARBA00022488"/>
    </source>
</evidence>
<evidence type="ECO:0000256" key="22">
    <source>
        <dbReference type="ARBA" id="ARBA00060506"/>
    </source>
</evidence>
<evidence type="ECO:0000256" key="15">
    <source>
        <dbReference type="ARBA" id="ARBA00023049"/>
    </source>
</evidence>